<sequence>STRPAAAKTVGEIARLVGEAPGAESSRVQTVGRREHEKYYVEEKGLPKPAVEWWASTYEALGDGECLVDDPALETLLARVGLKPIPIEETIAAMVKGQGGWKSKQQA</sequence>
<dbReference type="AlphaFoldDB" id="A0A439CPC0"/>
<dbReference type="EMBL" id="RYZI01000653">
    <property type="protein sequence ID" value="RWA03992.1"/>
    <property type="molecule type" value="Genomic_DNA"/>
</dbReference>
<organism evidence="1 2">
    <name type="scientific">Xylaria grammica</name>
    <dbReference type="NCBI Taxonomy" id="363999"/>
    <lineage>
        <taxon>Eukaryota</taxon>
        <taxon>Fungi</taxon>
        <taxon>Dikarya</taxon>
        <taxon>Ascomycota</taxon>
        <taxon>Pezizomycotina</taxon>
        <taxon>Sordariomycetes</taxon>
        <taxon>Xylariomycetidae</taxon>
        <taxon>Xylariales</taxon>
        <taxon>Xylariaceae</taxon>
        <taxon>Xylaria</taxon>
    </lineage>
</organism>
<accession>A0A439CPC0</accession>
<name>A0A439CPC0_9PEZI</name>
<evidence type="ECO:0008006" key="3">
    <source>
        <dbReference type="Google" id="ProtNLM"/>
    </source>
</evidence>
<comment type="caution">
    <text evidence="1">The sequence shown here is derived from an EMBL/GenBank/DDBJ whole genome shotgun (WGS) entry which is preliminary data.</text>
</comment>
<keyword evidence="2" id="KW-1185">Reference proteome</keyword>
<dbReference type="Proteomes" id="UP000286045">
    <property type="component" value="Unassembled WGS sequence"/>
</dbReference>
<feature type="non-terminal residue" evidence="1">
    <location>
        <position position="1"/>
    </location>
</feature>
<dbReference type="STRING" id="363999.A0A439CPC0"/>
<gene>
    <name evidence="1" type="ORF">EKO27_g11113</name>
</gene>
<protein>
    <recommendedName>
        <fullName evidence="3">NmrA-like domain-containing protein</fullName>
    </recommendedName>
</protein>
<reference evidence="1 2" key="1">
    <citation type="submission" date="2018-12" db="EMBL/GenBank/DDBJ databases">
        <title>Draft genome sequence of Xylaria grammica IHI A82.</title>
        <authorList>
            <person name="Buettner E."/>
            <person name="Kellner H."/>
        </authorList>
    </citation>
    <scope>NUCLEOTIDE SEQUENCE [LARGE SCALE GENOMIC DNA]</scope>
    <source>
        <strain evidence="1 2">IHI A82</strain>
    </source>
</reference>
<evidence type="ECO:0000313" key="2">
    <source>
        <dbReference type="Proteomes" id="UP000286045"/>
    </source>
</evidence>
<evidence type="ECO:0000313" key="1">
    <source>
        <dbReference type="EMBL" id="RWA03992.1"/>
    </source>
</evidence>
<proteinExistence type="predicted"/>